<dbReference type="Proteomes" id="UP000028980">
    <property type="component" value="Unassembled WGS sequence"/>
</dbReference>
<evidence type="ECO:0000313" key="3">
    <source>
        <dbReference type="EMBL" id="GAK99622.1"/>
    </source>
</evidence>
<keyword evidence="1" id="KW-0732">Signal</keyword>
<evidence type="ECO:0000256" key="1">
    <source>
        <dbReference type="SAM" id="SignalP"/>
    </source>
</evidence>
<sequence length="252" mass="27249">MKSFYFIIILFLSCIAQAQVGVGTVNPQNDLHVAGGLRIDDAPSGTSTDAQNRLLARDSNGDVVNVTIDQAVENVGIPQLAFNAKFGSGGNVFFSDCVPCATGQERRFHLELPQININNTSLVELEDPTGTTVLGDEYFEIKKAGFYRFEVNSTVAISGSSTFFINLYLNNLKLSGTTETDSFRIFGGIPRGSVDSPVSVPFYATDIRYYDVGDQVSLGLKAAVVEGAGSRELFSILPIDATYIAQITITKY</sequence>
<reference evidence="4 5" key="1">
    <citation type="journal article" date="2014" name="Genome Announc.">
        <title>Draft Genome Sequences of Marine Flavobacterium Nonlabens Strains NR17, NR24, NR27, NR32, NR33, and Ara13.</title>
        <authorList>
            <person name="Nakanishi M."/>
            <person name="Meirelles P."/>
            <person name="Suzuki R."/>
            <person name="Takatani N."/>
            <person name="Mino S."/>
            <person name="Suda W."/>
            <person name="Oshima K."/>
            <person name="Hattori M."/>
            <person name="Ohkuma M."/>
            <person name="Hosokawa M."/>
            <person name="Miyashita K."/>
            <person name="Thompson F.L."/>
            <person name="Niwa A."/>
            <person name="Sawabe T."/>
            <person name="Sawabe T."/>
        </authorList>
    </citation>
    <scope>NUCLEOTIDE SEQUENCE [LARGE SCALE GENOMIC DNA]</scope>
    <source>
        <strain evidence="2">JCM 19296</strain>
        <strain evidence="3">JCM 19314</strain>
        <strain evidence="4">JCM19296</strain>
        <strain evidence="5">JCM19314</strain>
    </source>
</reference>
<proteinExistence type="predicted"/>
<dbReference type="EMBL" id="BBLG01000003">
    <property type="protein sequence ID" value="GAK76135.1"/>
    <property type="molecule type" value="Genomic_DNA"/>
</dbReference>
<organism evidence="2 4">
    <name type="scientific">Nonlabens ulvanivorans</name>
    <name type="common">Persicivirga ulvanivorans</name>
    <dbReference type="NCBI Taxonomy" id="906888"/>
    <lineage>
        <taxon>Bacteria</taxon>
        <taxon>Pseudomonadati</taxon>
        <taxon>Bacteroidota</taxon>
        <taxon>Flavobacteriia</taxon>
        <taxon>Flavobacteriales</taxon>
        <taxon>Flavobacteriaceae</taxon>
        <taxon>Nonlabens</taxon>
    </lineage>
</organism>
<evidence type="ECO:0008006" key="6">
    <source>
        <dbReference type="Google" id="ProtNLM"/>
    </source>
</evidence>
<evidence type="ECO:0000313" key="2">
    <source>
        <dbReference type="EMBL" id="GAK76135.1"/>
    </source>
</evidence>
<feature type="chain" id="PRO_5007378372" description="C1q domain-containing protein" evidence="1">
    <location>
        <begin position="19"/>
        <end position="252"/>
    </location>
</feature>
<dbReference type="Proteomes" id="UP000029226">
    <property type="component" value="Unassembled WGS sequence"/>
</dbReference>
<protein>
    <recommendedName>
        <fullName evidence="6">C1q domain-containing protein</fullName>
    </recommendedName>
</protein>
<dbReference type="EMBL" id="BBMM01000002">
    <property type="protein sequence ID" value="GAK99622.1"/>
    <property type="molecule type" value="Genomic_DNA"/>
</dbReference>
<dbReference type="AlphaFoldDB" id="A0A081DB39"/>
<evidence type="ECO:0000313" key="5">
    <source>
        <dbReference type="Proteomes" id="UP000029226"/>
    </source>
</evidence>
<comment type="caution">
    <text evidence="2">The sequence shown here is derived from an EMBL/GenBank/DDBJ whole genome shotgun (WGS) entry which is preliminary data.</text>
</comment>
<accession>A0A081DB39</accession>
<name>A0A081DB39_NONUL</name>
<gene>
    <name evidence="2" type="ORF">JCM19296_1732</name>
    <name evidence="3" type="ORF">JCM19314_3667</name>
</gene>
<feature type="signal peptide" evidence="1">
    <location>
        <begin position="1"/>
        <end position="18"/>
    </location>
</feature>
<evidence type="ECO:0000313" key="4">
    <source>
        <dbReference type="Proteomes" id="UP000028980"/>
    </source>
</evidence>